<dbReference type="EMBL" id="UINC01020163">
    <property type="protein sequence ID" value="SVA84935.1"/>
    <property type="molecule type" value="Genomic_DNA"/>
</dbReference>
<name>A0A381Z6K4_9ZZZZ</name>
<organism evidence="1">
    <name type="scientific">marine metagenome</name>
    <dbReference type="NCBI Taxonomy" id="408172"/>
    <lineage>
        <taxon>unclassified sequences</taxon>
        <taxon>metagenomes</taxon>
        <taxon>ecological metagenomes</taxon>
    </lineage>
</organism>
<proteinExistence type="predicted"/>
<protein>
    <submittedName>
        <fullName evidence="1">Uncharacterized protein</fullName>
    </submittedName>
</protein>
<dbReference type="AlphaFoldDB" id="A0A381Z6K4"/>
<reference evidence="1" key="1">
    <citation type="submission" date="2018-05" db="EMBL/GenBank/DDBJ databases">
        <authorList>
            <person name="Lanie J.A."/>
            <person name="Ng W.-L."/>
            <person name="Kazmierczak K.M."/>
            <person name="Andrzejewski T.M."/>
            <person name="Davidsen T.M."/>
            <person name="Wayne K.J."/>
            <person name="Tettelin H."/>
            <person name="Glass J.I."/>
            <person name="Rusch D."/>
            <person name="Podicherti R."/>
            <person name="Tsui H.-C.T."/>
            <person name="Winkler M.E."/>
        </authorList>
    </citation>
    <scope>NUCLEOTIDE SEQUENCE</scope>
</reference>
<accession>A0A381Z6K4</accession>
<evidence type="ECO:0000313" key="1">
    <source>
        <dbReference type="EMBL" id="SVA84935.1"/>
    </source>
</evidence>
<gene>
    <name evidence="1" type="ORF">METZ01_LOCUS137789</name>
</gene>
<feature type="non-terminal residue" evidence="1">
    <location>
        <position position="114"/>
    </location>
</feature>
<sequence length="114" mass="13180">MKNEIDYKKLESCMIELFGQKDLDIYNKNHLLSCMYISTGGVAISKYSTEQPDYNKYKDTVRVDRLIDKSVKSAFGLKNVREGGHYADYVELATHPFYIVYSIALYITKYVIGQ</sequence>